<keyword evidence="1" id="KW-0051">Antiviral defense</keyword>
<dbReference type="InterPro" id="IPR010156">
    <property type="entry name" value="CRISPR-assoc_prot_Cas6"/>
</dbReference>
<dbReference type="Gene3D" id="3.30.70.1890">
    <property type="match status" value="1"/>
</dbReference>
<protein>
    <submittedName>
        <fullName evidence="3">CRISPR-associated endoribonuclease Cas6</fullName>
    </submittedName>
</protein>
<dbReference type="GO" id="GO:0051607">
    <property type="term" value="P:defense response to virus"/>
    <property type="evidence" value="ECO:0007669"/>
    <property type="project" value="UniProtKB-KW"/>
</dbReference>
<evidence type="ECO:0000256" key="1">
    <source>
        <dbReference type="ARBA" id="ARBA00023118"/>
    </source>
</evidence>
<dbReference type="GO" id="GO:0016788">
    <property type="term" value="F:hydrolase activity, acting on ester bonds"/>
    <property type="evidence" value="ECO:0007669"/>
    <property type="project" value="InterPro"/>
</dbReference>
<evidence type="ECO:0000259" key="2">
    <source>
        <dbReference type="Pfam" id="PF01881"/>
    </source>
</evidence>
<accession>A0A7V6CD73</accession>
<feature type="domain" description="CRISPR associated protein Cas6 C-terminal" evidence="2">
    <location>
        <begin position="115"/>
        <end position="239"/>
    </location>
</feature>
<evidence type="ECO:0000313" key="3">
    <source>
        <dbReference type="EMBL" id="HHQ15420.1"/>
    </source>
</evidence>
<dbReference type="CDD" id="cd21140">
    <property type="entry name" value="Cas6_I-like"/>
    <property type="match status" value="1"/>
</dbReference>
<dbReference type="Gene3D" id="3.30.70.1900">
    <property type="match status" value="1"/>
</dbReference>
<organism evidence="3">
    <name type="scientific">Thermodesulfobacterium geofontis</name>
    <dbReference type="NCBI Taxonomy" id="1295609"/>
    <lineage>
        <taxon>Bacteria</taxon>
        <taxon>Pseudomonadati</taxon>
        <taxon>Thermodesulfobacteriota</taxon>
        <taxon>Thermodesulfobacteria</taxon>
        <taxon>Thermodesulfobacteriales</taxon>
        <taxon>Thermodesulfobacteriaceae</taxon>
        <taxon>Thermodesulfobacterium</taxon>
    </lineage>
</organism>
<name>A0A7V6CD73_9BACT</name>
<dbReference type="AlphaFoldDB" id="A0A7V6CD73"/>
<gene>
    <name evidence="3" type="primary">cas6</name>
    <name evidence="3" type="ORF">ENM15_01165</name>
</gene>
<dbReference type="PANTHER" id="PTHR36984:SF3">
    <property type="entry name" value="CRISPR-ASSOCIATED ENDORIBONUCLEASE CAS6"/>
    <property type="match status" value="1"/>
</dbReference>
<dbReference type="NCBIfam" id="TIGR01877">
    <property type="entry name" value="cas_cas6"/>
    <property type="match status" value="1"/>
</dbReference>
<proteinExistence type="predicted"/>
<dbReference type="InterPro" id="IPR045747">
    <property type="entry name" value="CRISPR-assoc_prot_Cas6_N_sf"/>
</dbReference>
<dbReference type="InterPro" id="IPR049435">
    <property type="entry name" value="Cas_Cas6_C"/>
</dbReference>
<comment type="caution">
    <text evidence="3">The sequence shown here is derived from an EMBL/GenBank/DDBJ whole genome shotgun (WGS) entry which is preliminary data.</text>
</comment>
<sequence length="243" mass="29189">MRIKVIFESEKIFSLNKDYRRYFISFLKKVFEEANLKEIYQRKEYKPFTFSVWLGKNFKIDEELNVSKEISFLFSSGDPVIITNFYNGVIKLKKENFKIIREKLRIKDINLLSYKKINRDRAIFKTIGVCVLNNPEASKNDFKRWYIIPTDDIEKFNEILFKRTNERYQFLIKKSDTHRIRFNLIEDYPIKEIIVKHYKGYVRGFKGIFELKGSPEILQFIYDYGFGVRTGQGFGLLEIVKEL</sequence>
<dbReference type="PANTHER" id="PTHR36984">
    <property type="entry name" value="CRISPR-ASSOCIATED ENDORIBONUCLEASE CAS6 1"/>
    <property type="match status" value="1"/>
</dbReference>
<reference evidence="3" key="1">
    <citation type="journal article" date="2020" name="mSystems">
        <title>Genome- and Community-Level Interaction Insights into Carbon Utilization and Element Cycling Functions of Hydrothermarchaeota in Hydrothermal Sediment.</title>
        <authorList>
            <person name="Zhou Z."/>
            <person name="Liu Y."/>
            <person name="Xu W."/>
            <person name="Pan J."/>
            <person name="Luo Z.H."/>
            <person name="Li M."/>
        </authorList>
    </citation>
    <scope>NUCLEOTIDE SEQUENCE [LARGE SCALE GENOMIC DNA]</scope>
    <source>
        <strain evidence="3">SpSt-106</strain>
    </source>
</reference>
<dbReference type="EMBL" id="DRWR01000021">
    <property type="protein sequence ID" value="HHQ15420.1"/>
    <property type="molecule type" value="Genomic_DNA"/>
</dbReference>
<dbReference type="Pfam" id="PF01881">
    <property type="entry name" value="Cas_Cas6_C"/>
    <property type="match status" value="1"/>
</dbReference>